<keyword evidence="3" id="KW-0235">DNA replication</keyword>
<evidence type="ECO:0000256" key="5">
    <source>
        <dbReference type="ARBA" id="ARBA00023306"/>
    </source>
</evidence>
<feature type="compositionally biased region" description="Basic and acidic residues" evidence="6">
    <location>
        <begin position="149"/>
        <end position="159"/>
    </location>
</feature>
<dbReference type="GO" id="GO:0000727">
    <property type="term" value="P:double-strand break repair via break-induced replication"/>
    <property type="evidence" value="ECO:0007669"/>
    <property type="project" value="TreeGrafter"/>
</dbReference>
<dbReference type="InterPro" id="IPR003874">
    <property type="entry name" value="CDC45"/>
</dbReference>
<comment type="similarity">
    <text evidence="2">Belongs to the CDC45 family.</text>
</comment>
<evidence type="ECO:0000313" key="9">
    <source>
        <dbReference type="Proteomes" id="UP001381693"/>
    </source>
</evidence>
<accession>A0AAN9A2E4</accession>
<protein>
    <submittedName>
        <fullName evidence="8">DNA replication initiation factor cdc45</fullName>
    </submittedName>
</protein>
<reference evidence="8 9" key="1">
    <citation type="submission" date="2023-11" db="EMBL/GenBank/DDBJ databases">
        <title>Halocaridina rubra genome assembly.</title>
        <authorList>
            <person name="Smith C."/>
        </authorList>
    </citation>
    <scope>NUCLEOTIDE SEQUENCE [LARGE SCALE GENOMIC DNA]</scope>
    <source>
        <strain evidence="8">EP-1</strain>
        <tissue evidence="8">Whole</tissue>
    </source>
</reference>
<name>A0AAN9A2E4_HALRR</name>
<keyword evidence="7" id="KW-0812">Transmembrane</keyword>
<dbReference type="GO" id="GO:0003688">
    <property type="term" value="F:DNA replication origin binding"/>
    <property type="evidence" value="ECO:0007669"/>
    <property type="project" value="TreeGrafter"/>
</dbReference>
<evidence type="ECO:0000256" key="1">
    <source>
        <dbReference type="ARBA" id="ARBA00004123"/>
    </source>
</evidence>
<keyword evidence="9" id="KW-1185">Reference proteome</keyword>
<feature type="region of interest" description="Disordered" evidence="6">
    <location>
        <begin position="133"/>
        <end position="159"/>
    </location>
</feature>
<feature type="transmembrane region" description="Helical" evidence="7">
    <location>
        <begin position="177"/>
        <end position="199"/>
    </location>
</feature>
<organism evidence="8 9">
    <name type="scientific">Halocaridina rubra</name>
    <name type="common">Hawaiian red shrimp</name>
    <dbReference type="NCBI Taxonomy" id="373956"/>
    <lineage>
        <taxon>Eukaryota</taxon>
        <taxon>Metazoa</taxon>
        <taxon>Ecdysozoa</taxon>
        <taxon>Arthropoda</taxon>
        <taxon>Crustacea</taxon>
        <taxon>Multicrustacea</taxon>
        <taxon>Malacostraca</taxon>
        <taxon>Eumalacostraca</taxon>
        <taxon>Eucarida</taxon>
        <taxon>Decapoda</taxon>
        <taxon>Pleocyemata</taxon>
        <taxon>Caridea</taxon>
        <taxon>Atyoidea</taxon>
        <taxon>Atyidae</taxon>
        <taxon>Halocaridina</taxon>
    </lineage>
</organism>
<evidence type="ECO:0000313" key="8">
    <source>
        <dbReference type="EMBL" id="KAK7077931.1"/>
    </source>
</evidence>
<evidence type="ECO:0000256" key="7">
    <source>
        <dbReference type="SAM" id="Phobius"/>
    </source>
</evidence>
<dbReference type="InterPro" id="IPR038763">
    <property type="entry name" value="DHH_sf"/>
</dbReference>
<dbReference type="Proteomes" id="UP001381693">
    <property type="component" value="Unassembled WGS sequence"/>
</dbReference>
<dbReference type="GO" id="GO:0006270">
    <property type="term" value="P:DNA replication initiation"/>
    <property type="evidence" value="ECO:0007669"/>
    <property type="project" value="InterPro"/>
</dbReference>
<dbReference type="PANTHER" id="PTHR10507">
    <property type="entry name" value="CDC45-RELATED PROTEIN"/>
    <property type="match status" value="1"/>
</dbReference>
<dbReference type="GO" id="GO:1902977">
    <property type="term" value="P:mitotic DNA replication preinitiation complex assembly"/>
    <property type="evidence" value="ECO:0007669"/>
    <property type="project" value="TreeGrafter"/>
</dbReference>
<dbReference type="SUPFAM" id="SSF64182">
    <property type="entry name" value="DHH phosphoesterases"/>
    <property type="match status" value="1"/>
</dbReference>
<dbReference type="GO" id="GO:0003697">
    <property type="term" value="F:single-stranded DNA binding"/>
    <property type="evidence" value="ECO:0007669"/>
    <property type="project" value="TreeGrafter"/>
</dbReference>
<sequence length="201" mass="23364">MLVSDLRKEFYDVIKGKRVLVLTHFDIDGICASKILQSLFKTDHILYTVVPIQTCSDLVEAYQHHAEQIKHIVLLNCGGCIDVVDILQPEDDIVIFIADSHRPLDICNIYSGEQVRILTKLGDDEEVPAFNDVFRDDESEDEGEESDEEGGKRQRFDEATLEKRRERRLWEQQRNKILFNYMQFSYYGSPVSVASFFFFCK</sequence>
<evidence type="ECO:0000256" key="2">
    <source>
        <dbReference type="ARBA" id="ARBA00010727"/>
    </source>
</evidence>
<proteinExistence type="inferred from homology"/>
<dbReference type="GO" id="GO:0003682">
    <property type="term" value="F:chromatin binding"/>
    <property type="evidence" value="ECO:0007669"/>
    <property type="project" value="TreeGrafter"/>
</dbReference>
<dbReference type="EMBL" id="JAXCGZ010008124">
    <property type="protein sequence ID" value="KAK7077931.1"/>
    <property type="molecule type" value="Genomic_DNA"/>
</dbReference>
<keyword evidence="5" id="KW-0131">Cell cycle</keyword>
<keyword evidence="7" id="KW-0472">Membrane</keyword>
<dbReference type="AlphaFoldDB" id="A0AAN9A2E4"/>
<comment type="subcellular location">
    <subcellularLocation>
        <location evidence="1">Nucleus</location>
    </subcellularLocation>
</comment>
<gene>
    <name evidence="8" type="primary">CDC45_1</name>
    <name evidence="8" type="ORF">SK128_024969</name>
</gene>
<dbReference type="GO" id="GO:0031261">
    <property type="term" value="C:DNA replication preinitiation complex"/>
    <property type="evidence" value="ECO:0007669"/>
    <property type="project" value="TreeGrafter"/>
</dbReference>
<keyword evidence="8" id="KW-0396">Initiation factor</keyword>
<keyword evidence="4" id="KW-0539">Nucleus</keyword>
<evidence type="ECO:0000256" key="6">
    <source>
        <dbReference type="SAM" id="MobiDB-lite"/>
    </source>
</evidence>
<dbReference type="GO" id="GO:0003743">
    <property type="term" value="F:translation initiation factor activity"/>
    <property type="evidence" value="ECO:0007669"/>
    <property type="project" value="UniProtKB-KW"/>
</dbReference>
<feature type="compositionally biased region" description="Acidic residues" evidence="6">
    <location>
        <begin position="135"/>
        <end position="148"/>
    </location>
</feature>
<keyword evidence="8" id="KW-0648">Protein biosynthesis</keyword>
<dbReference type="Pfam" id="PF02724">
    <property type="entry name" value="CDC45"/>
    <property type="match status" value="1"/>
</dbReference>
<evidence type="ECO:0000256" key="3">
    <source>
        <dbReference type="ARBA" id="ARBA00022705"/>
    </source>
</evidence>
<keyword evidence="7" id="KW-1133">Transmembrane helix</keyword>
<dbReference type="PANTHER" id="PTHR10507:SF0">
    <property type="entry name" value="CELL DIVISION CONTROL PROTEIN 45 HOMOLOG"/>
    <property type="match status" value="1"/>
</dbReference>
<comment type="caution">
    <text evidence="8">The sequence shown here is derived from an EMBL/GenBank/DDBJ whole genome shotgun (WGS) entry which is preliminary data.</text>
</comment>
<evidence type="ECO:0000256" key="4">
    <source>
        <dbReference type="ARBA" id="ARBA00023242"/>
    </source>
</evidence>